<keyword evidence="2" id="KW-1185">Reference proteome</keyword>
<gene>
    <name evidence="1" type="ORF">IE077_004588</name>
</gene>
<organism evidence="1 2">
    <name type="scientific">Cardiosporidium cionae</name>
    <dbReference type="NCBI Taxonomy" id="476202"/>
    <lineage>
        <taxon>Eukaryota</taxon>
        <taxon>Sar</taxon>
        <taxon>Alveolata</taxon>
        <taxon>Apicomplexa</taxon>
        <taxon>Aconoidasida</taxon>
        <taxon>Nephromycida</taxon>
        <taxon>Cardiosporidium</taxon>
    </lineage>
</organism>
<proteinExistence type="predicted"/>
<dbReference type="Proteomes" id="UP000823046">
    <property type="component" value="Unassembled WGS sequence"/>
</dbReference>
<dbReference type="EMBL" id="JADAQX010000056">
    <property type="protein sequence ID" value="KAF8822426.1"/>
    <property type="molecule type" value="Genomic_DNA"/>
</dbReference>
<sequence>MILMFSLDKSLPETLANELMQLTCMLLLAHAFELAFPGKKNRSANKLVSTLDETSLSFPKEAREFLINTAMLSKHWETKEIAGNHNDSPSCKCKCYRLSGKEDAWMFWGISESRFLKQWKLEGMKLLASESASLKFQAYFLKSDSTTELDKAEVGNDDHSEICKQPSKRISQENLIEEPKNKQRLLTT</sequence>
<comment type="caution">
    <text evidence="1">The sequence shown here is derived from an EMBL/GenBank/DDBJ whole genome shotgun (WGS) entry which is preliminary data.</text>
</comment>
<reference evidence="1 2" key="1">
    <citation type="journal article" date="2020" name="bioRxiv">
        <title>Metabolic contributions of an alphaproteobacterial endosymbiont in the apicomplexan Cardiosporidium cionae.</title>
        <authorList>
            <person name="Hunter E.S."/>
            <person name="Paight C.J."/>
            <person name="Lane C.E."/>
        </authorList>
    </citation>
    <scope>NUCLEOTIDE SEQUENCE [LARGE SCALE GENOMIC DNA]</scope>
    <source>
        <strain evidence="1">ESH_2018</strain>
    </source>
</reference>
<evidence type="ECO:0000313" key="2">
    <source>
        <dbReference type="Proteomes" id="UP000823046"/>
    </source>
</evidence>
<protein>
    <submittedName>
        <fullName evidence="1">Uncharacterized protein</fullName>
    </submittedName>
</protein>
<accession>A0ABQ7JEJ0</accession>
<name>A0ABQ7JEJ0_9APIC</name>
<evidence type="ECO:0000313" key="1">
    <source>
        <dbReference type="EMBL" id="KAF8822426.1"/>
    </source>
</evidence>